<comment type="caution">
    <text evidence="1">The sequence shown here is derived from an EMBL/GenBank/DDBJ whole genome shotgun (WGS) entry which is preliminary data.</text>
</comment>
<dbReference type="EMBL" id="CM051401">
    <property type="protein sequence ID" value="KAJ4713416.1"/>
    <property type="molecule type" value="Genomic_DNA"/>
</dbReference>
<organism evidence="1 2">
    <name type="scientific">Melia azedarach</name>
    <name type="common">Chinaberry tree</name>
    <dbReference type="NCBI Taxonomy" id="155640"/>
    <lineage>
        <taxon>Eukaryota</taxon>
        <taxon>Viridiplantae</taxon>
        <taxon>Streptophyta</taxon>
        <taxon>Embryophyta</taxon>
        <taxon>Tracheophyta</taxon>
        <taxon>Spermatophyta</taxon>
        <taxon>Magnoliopsida</taxon>
        <taxon>eudicotyledons</taxon>
        <taxon>Gunneridae</taxon>
        <taxon>Pentapetalae</taxon>
        <taxon>rosids</taxon>
        <taxon>malvids</taxon>
        <taxon>Sapindales</taxon>
        <taxon>Meliaceae</taxon>
        <taxon>Melia</taxon>
    </lineage>
</organism>
<gene>
    <name evidence="1" type="ORF">OWV82_015511</name>
</gene>
<evidence type="ECO:0000313" key="1">
    <source>
        <dbReference type="EMBL" id="KAJ4713416.1"/>
    </source>
</evidence>
<reference evidence="1 2" key="1">
    <citation type="journal article" date="2023" name="Science">
        <title>Complex scaffold remodeling in plant triterpene biosynthesis.</title>
        <authorList>
            <person name="De La Pena R."/>
            <person name="Hodgson H."/>
            <person name="Liu J.C."/>
            <person name="Stephenson M.J."/>
            <person name="Martin A.C."/>
            <person name="Owen C."/>
            <person name="Harkess A."/>
            <person name="Leebens-Mack J."/>
            <person name="Jimenez L.E."/>
            <person name="Osbourn A."/>
            <person name="Sattely E.S."/>
        </authorList>
    </citation>
    <scope>NUCLEOTIDE SEQUENCE [LARGE SCALE GENOMIC DNA]</scope>
    <source>
        <strain evidence="2">cv. JPN11</strain>
        <tissue evidence="1">Leaf</tissue>
    </source>
</reference>
<dbReference type="Proteomes" id="UP001164539">
    <property type="component" value="Chromosome 8"/>
</dbReference>
<proteinExistence type="predicted"/>
<keyword evidence="2" id="KW-1185">Reference proteome</keyword>
<evidence type="ECO:0000313" key="2">
    <source>
        <dbReference type="Proteomes" id="UP001164539"/>
    </source>
</evidence>
<protein>
    <submittedName>
        <fullName evidence="1">Membrane-associated kinase regulator</fullName>
    </submittedName>
</protein>
<sequence>MCSETASPRISFSSDISPADGVPVDDDESRRDSKLLDMNSDFEFSISSSFQQESSTADELFANGVILPVQIQERNIFCSSKQVPKCSPPPTASLPPLPRSSTNENNSKKEFNSLKEIMVMKNDSEERQQSKSFWGFKRSSSLNCDAKKSLMSSLSILSRSNSTGSTPNKRNSLKDLQKNGSQKLQQGSSNSSASSNAYHLMNRKKTYGGSYSNGVKINHVLNVPPPYISKGTANLFGLGSFLRSSGSKDRKNKKSLYT</sequence>
<accession>A0ACC1XQI4</accession>
<keyword evidence="1" id="KW-0418">Kinase</keyword>
<name>A0ACC1XQI4_MELAZ</name>
<keyword evidence="1" id="KW-0808">Transferase</keyword>